<dbReference type="PANTHER" id="PTHR47815">
    <property type="entry name" value="UNIVERSAL STRESS PROTEIN A FAMILY PROTEIN C25B2.10"/>
    <property type="match status" value="1"/>
</dbReference>
<reference evidence="2 3" key="1">
    <citation type="journal article" date="2011" name="Proc. Natl. Acad. Sci. U.S.A.">
        <title>Evolutionary erosion of yeast sex chromosomes by mating-type switching accidents.</title>
        <authorList>
            <person name="Gordon J.L."/>
            <person name="Armisen D."/>
            <person name="Proux-Wera E."/>
            <person name="Oheigeartaigh S.S."/>
            <person name="Byrne K.P."/>
            <person name="Wolfe K.H."/>
        </authorList>
    </citation>
    <scope>NUCLEOTIDE SEQUENCE [LARGE SCALE GENOMIC DNA]</scope>
    <source>
        <strain evidence="3">ATCC MYA-139 / BCRC 22969 / CBS 8797 / CCRC 22969 / KCTC 17520 / NBRC 10181 / NCYC 3082</strain>
    </source>
</reference>
<dbReference type="HOGENOM" id="CLU_012887_0_0_1"/>
<name>J7R1S2_HUIN7</name>
<evidence type="ECO:0008006" key="4">
    <source>
        <dbReference type="Google" id="ProtNLM"/>
    </source>
</evidence>
<dbReference type="PANTHER" id="PTHR47815:SF1">
    <property type="entry name" value="UNIVERSAL STRESS PROTEIN A FAMILY PROTEIN C25B2.10"/>
    <property type="match status" value="1"/>
</dbReference>
<dbReference type="OrthoDB" id="843225at2759"/>
<feature type="compositionally biased region" description="Polar residues" evidence="1">
    <location>
        <begin position="564"/>
        <end position="591"/>
    </location>
</feature>
<keyword evidence="3" id="KW-1185">Reference proteome</keyword>
<dbReference type="Proteomes" id="UP000006310">
    <property type="component" value="Chromosome 2"/>
</dbReference>
<dbReference type="RefSeq" id="XP_022463011.1">
    <property type="nucleotide sequence ID" value="XM_022611620.1"/>
</dbReference>
<dbReference type="OMA" id="WRRTENL"/>
<reference evidence="3" key="2">
    <citation type="submission" date="2012-08" db="EMBL/GenBank/DDBJ databases">
        <title>Genome sequence of Kazachstania naganishii.</title>
        <authorList>
            <person name="Gordon J.L."/>
            <person name="Armisen D."/>
            <person name="Proux-Wera E."/>
            <person name="OhEigeartaigh S.S."/>
            <person name="Byrne K.P."/>
            <person name="Wolfe K.H."/>
        </authorList>
    </citation>
    <scope>NUCLEOTIDE SEQUENCE [LARGE SCALE GENOMIC DNA]</scope>
    <source>
        <strain evidence="3">ATCC MYA-139 / BCRC 22969 / CBS 8797 / CCRC 22969 / KCTC 17520 / NBRC 10181 / NCYC 3082</strain>
    </source>
</reference>
<feature type="region of interest" description="Disordered" evidence="1">
    <location>
        <begin position="498"/>
        <end position="633"/>
    </location>
</feature>
<dbReference type="AlphaFoldDB" id="J7R1S2"/>
<accession>J7R1S2</accession>
<feature type="compositionally biased region" description="Low complexity" evidence="1">
    <location>
        <begin position="598"/>
        <end position="620"/>
    </location>
</feature>
<gene>
    <name evidence="2" type="primary">KNAG0B03240</name>
    <name evidence="2" type="ordered locus">KNAG_0B03240</name>
</gene>
<proteinExistence type="predicted"/>
<dbReference type="KEGG" id="kng:KNAG_0B03240"/>
<dbReference type="STRING" id="1071383.J7R1S2"/>
<protein>
    <recommendedName>
        <fullName evidence="4">UspA domain-containing protein</fullName>
    </recommendedName>
</protein>
<dbReference type="SUPFAM" id="SSF52402">
    <property type="entry name" value="Adenine nucleotide alpha hydrolases-like"/>
    <property type="match status" value="1"/>
</dbReference>
<dbReference type="EMBL" id="HE978315">
    <property type="protein sequence ID" value="CCK68765.1"/>
    <property type="molecule type" value="Genomic_DNA"/>
</dbReference>
<dbReference type="eggNOG" id="ENOG502RISH">
    <property type="taxonomic scope" value="Eukaryota"/>
</dbReference>
<feature type="compositionally biased region" description="Basic residues" evidence="1">
    <location>
        <begin position="550"/>
        <end position="559"/>
    </location>
</feature>
<evidence type="ECO:0000313" key="3">
    <source>
        <dbReference type="Proteomes" id="UP000006310"/>
    </source>
</evidence>
<organism evidence="2 3">
    <name type="scientific">Huiozyma naganishii (strain ATCC MYA-139 / BCRC 22969 / CBS 8797 / KCTC 17520 / NBRC 10181 / NCYC 3082 / Yp74L-3)</name>
    <name type="common">Yeast</name>
    <name type="synonym">Kazachstania naganishii</name>
    <dbReference type="NCBI Taxonomy" id="1071383"/>
    <lineage>
        <taxon>Eukaryota</taxon>
        <taxon>Fungi</taxon>
        <taxon>Dikarya</taxon>
        <taxon>Ascomycota</taxon>
        <taxon>Saccharomycotina</taxon>
        <taxon>Saccharomycetes</taxon>
        <taxon>Saccharomycetales</taxon>
        <taxon>Saccharomycetaceae</taxon>
        <taxon>Huiozyma</taxon>
    </lineage>
</organism>
<evidence type="ECO:0000256" key="1">
    <source>
        <dbReference type="SAM" id="MobiDB-lite"/>
    </source>
</evidence>
<dbReference type="InterPro" id="IPR014729">
    <property type="entry name" value="Rossmann-like_a/b/a_fold"/>
</dbReference>
<sequence>MDCSEDDERLRTTYRRVRFDTVASTTGDLQGHSAKFGKSVSFDTVPSVLGSSNYEGSFQGVRLPSRFDAWEMDQISDNGIIFDDVVSKFHHLSNNMDKLFIVTPEGKVVRRDYPSTPMITNDSMILMQVHDQWRSDWETKREKLVTNWNRIQERQGISQYKTRGGIGTGLKARKLRLVNSQLENDYMPRTVVCNISGRRHTWVALDWTLDRLAKNGDHIIVVANLPKLTKTNTTQAYDLYPWGDTGYSAADVFPACLNILEYSKFLLSKSNKHVKITIEVSVGKTKKILLDAVNLYHPNALVVGTTKWERTDTLVEKKSNCLKDKLCLYCPIPVFIVPAKRMYVFEHELQIKYSTSKPLPRTTPLPNFTLNSSDSFSTGHSTKVNTSSKIVRAIDSKGNDDVDDAAVVDKLYSVARKYRRVMRQQISENKLDRSLTASKRHLLDLDIIIDTSTKCSIEIDTLPQTEHDAPYNQNDDLLKGFGKLKRVITGGTPVYRSNPRPMIDMVGTRGDAERRSKTRVSQIKFAPAAKQKDGLGGLGRKTKEVDTNSRKKKKKKRKDKISQKLGSTSSKMSAISGGLTSTTSHETTGSKRLSVFKSNKTFSSRRGSSSSDKSTASTESSTRKSLSKLFGFK</sequence>
<dbReference type="Gene3D" id="3.40.50.620">
    <property type="entry name" value="HUPs"/>
    <property type="match status" value="1"/>
</dbReference>
<evidence type="ECO:0000313" key="2">
    <source>
        <dbReference type="EMBL" id="CCK68765.1"/>
    </source>
</evidence>
<dbReference type="GeneID" id="34524415"/>